<dbReference type="Proteomes" id="UP000583929">
    <property type="component" value="Unassembled WGS sequence"/>
</dbReference>
<organism evidence="1 2">
    <name type="scientific">Cannabis sativa</name>
    <name type="common">Hemp</name>
    <name type="synonym">Marijuana</name>
    <dbReference type="NCBI Taxonomy" id="3483"/>
    <lineage>
        <taxon>Eukaryota</taxon>
        <taxon>Viridiplantae</taxon>
        <taxon>Streptophyta</taxon>
        <taxon>Embryophyta</taxon>
        <taxon>Tracheophyta</taxon>
        <taxon>Spermatophyta</taxon>
        <taxon>Magnoliopsida</taxon>
        <taxon>eudicotyledons</taxon>
        <taxon>Gunneridae</taxon>
        <taxon>Pentapetalae</taxon>
        <taxon>rosids</taxon>
        <taxon>fabids</taxon>
        <taxon>Rosales</taxon>
        <taxon>Cannabaceae</taxon>
        <taxon>Cannabis</taxon>
    </lineage>
</organism>
<name>A0A7J6G046_CANSA</name>
<evidence type="ECO:0000313" key="1">
    <source>
        <dbReference type="EMBL" id="KAF4376345.1"/>
    </source>
</evidence>
<keyword evidence="2" id="KW-1185">Reference proteome</keyword>
<accession>A0A7J6G046</accession>
<comment type="caution">
    <text evidence="1">The sequence shown here is derived from an EMBL/GenBank/DDBJ whole genome shotgun (WGS) entry which is preliminary data.</text>
</comment>
<dbReference type="EMBL" id="JAATIQ010000154">
    <property type="protein sequence ID" value="KAF4376345.1"/>
    <property type="molecule type" value="Genomic_DNA"/>
</dbReference>
<gene>
    <name evidence="1" type="ORF">G4B88_000033</name>
</gene>
<proteinExistence type="predicted"/>
<reference evidence="1 2" key="1">
    <citation type="journal article" date="2020" name="bioRxiv">
        <title>Sequence and annotation of 42 cannabis genomes reveals extensive copy number variation in cannabinoid synthesis and pathogen resistance genes.</title>
        <authorList>
            <person name="Mckernan K.J."/>
            <person name="Helbert Y."/>
            <person name="Kane L.T."/>
            <person name="Ebling H."/>
            <person name="Zhang L."/>
            <person name="Liu B."/>
            <person name="Eaton Z."/>
            <person name="Mclaughlin S."/>
            <person name="Kingan S."/>
            <person name="Baybayan P."/>
            <person name="Concepcion G."/>
            <person name="Jordan M."/>
            <person name="Riva A."/>
            <person name="Barbazuk W."/>
            <person name="Harkins T."/>
        </authorList>
    </citation>
    <scope>NUCLEOTIDE SEQUENCE [LARGE SCALE GENOMIC DNA]</scope>
    <source>
        <strain evidence="2">cv. Jamaican Lion 4</strain>
        <tissue evidence="1">Leaf</tissue>
    </source>
</reference>
<dbReference type="Gene3D" id="3.30.559.10">
    <property type="entry name" value="Chloramphenicol acetyltransferase-like domain"/>
    <property type="match status" value="1"/>
</dbReference>
<evidence type="ECO:0000313" key="2">
    <source>
        <dbReference type="Proteomes" id="UP000583929"/>
    </source>
</evidence>
<sequence length="96" mass="10889">MAQVLVLFYPLAGEVVYNTVGEPEILCNNRGVDFIEACADAELEKLNLYNFDVIFVVGKLVPAREEIGWYSMANSKWKKSMSRTLFLSRSAANCYR</sequence>
<dbReference type="AlphaFoldDB" id="A0A7J6G046"/>
<dbReference type="Pfam" id="PF02458">
    <property type="entry name" value="Transferase"/>
    <property type="match status" value="1"/>
</dbReference>
<protein>
    <submittedName>
        <fullName evidence="1">Uncharacterized protein</fullName>
    </submittedName>
</protein>
<dbReference type="InterPro" id="IPR023213">
    <property type="entry name" value="CAT-like_dom_sf"/>
</dbReference>